<name>A0A6G0YZP1_APHCR</name>
<comment type="caution">
    <text evidence="3">The sequence shown here is derived from an EMBL/GenBank/DDBJ whole genome shotgun (WGS) entry which is preliminary data.</text>
</comment>
<keyword evidence="1" id="KW-0472">Membrane</keyword>
<dbReference type="AlphaFoldDB" id="A0A6G0YZP1"/>
<protein>
    <submittedName>
        <fullName evidence="3">Uncharacterized protein</fullName>
    </submittedName>
</protein>
<evidence type="ECO:0000256" key="2">
    <source>
        <dbReference type="SAM" id="SignalP"/>
    </source>
</evidence>
<keyword evidence="1" id="KW-1133">Transmembrane helix</keyword>
<reference evidence="3 4" key="1">
    <citation type="submission" date="2019-08" db="EMBL/GenBank/DDBJ databases">
        <title>Whole genome of Aphis craccivora.</title>
        <authorList>
            <person name="Voronova N.V."/>
            <person name="Shulinski R.S."/>
            <person name="Bandarenka Y.V."/>
            <person name="Zhorov D.G."/>
            <person name="Warner D."/>
        </authorList>
    </citation>
    <scope>NUCLEOTIDE SEQUENCE [LARGE SCALE GENOMIC DNA]</scope>
    <source>
        <strain evidence="3">180601</strain>
        <tissue evidence="3">Whole Body</tissue>
    </source>
</reference>
<accession>A0A6G0YZP1</accession>
<proteinExistence type="predicted"/>
<organism evidence="3 4">
    <name type="scientific">Aphis craccivora</name>
    <name type="common">Cowpea aphid</name>
    <dbReference type="NCBI Taxonomy" id="307492"/>
    <lineage>
        <taxon>Eukaryota</taxon>
        <taxon>Metazoa</taxon>
        <taxon>Ecdysozoa</taxon>
        <taxon>Arthropoda</taxon>
        <taxon>Hexapoda</taxon>
        <taxon>Insecta</taxon>
        <taxon>Pterygota</taxon>
        <taxon>Neoptera</taxon>
        <taxon>Paraneoptera</taxon>
        <taxon>Hemiptera</taxon>
        <taxon>Sternorrhyncha</taxon>
        <taxon>Aphidomorpha</taxon>
        <taxon>Aphidoidea</taxon>
        <taxon>Aphididae</taxon>
        <taxon>Aphidini</taxon>
        <taxon>Aphis</taxon>
        <taxon>Aphis</taxon>
    </lineage>
</organism>
<evidence type="ECO:0000256" key="1">
    <source>
        <dbReference type="SAM" id="Phobius"/>
    </source>
</evidence>
<dbReference type="OrthoDB" id="10519807at2759"/>
<feature type="signal peptide" evidence="2">
    <location>
        <begin position="1"/>
        <end position="25"/>
    </location>
</feature>
<keyword evidence="2" id="KW-0732">Signal</keyword>
<feature type="transmembrane region" description="Helical" evidence="1">
    <location>
        <begin position="82"/>
        <end position="101"/>
    </location>
</feature>
<keyword evidence="1" id="KW-0812">Transmembrane</keyword>
<dbReference type="Proteomes" id="UP000478052">
    <property type="component" value="Unassembled WGS sequence"/>
</dbReference>
<keyword evidence="4" id="KW-1185">Reference proteome</keyword>
<evidence type="ECO:0000313" key="4">
    <source>
        <dbReference type="Proteomes" id="UP000478052"/>
    </source>
</evidence>
<sequence>MTSSIAVQVLVFVVLALLRPWSTLASPHGSLPSYDHYTTNDGVSNDTTADHDVRMDHARHSYAGHFQGFNGRVQKGCLKTKYTYNIMLLLWMLLLFVVYTYGNTSEISTPFGGWYVRCIIRL</sequence>
<feature type="chain" id="PRO_5026086725" evidence="2">
    <location>
        <begin position="26"/>
        <end position="122"/>
    </location>
</feature>
<evidence type="ECO:0000313" key="3">
    <source>
        <dbReference type="EMBL" id="KAF0763712.1"/>
    </source>
</evidence>
<gene>
    <name evidence="3" type="ORF">FWK35_00011617</name>
</gene>
<dbReference type="EMBL" id="VUJU01001820">
    <property type="protein sequence ID" value="KAF0763712.1"/>
    <property type="molecule type" value="Genomic_DNA"/>
</dbReference>